<evidence type="ECO:0000313" key="2">
    <source>
        <dbReference type="Proteomes" id="UP000017836"/>
    </source>
</evidence>
<sequence length="123" mass="13693">MVMHSGGRARQWSWTAVIIHSSEHSLHTQLLSHSTVSVHDSKHTQWLSCSAMDMLNGLEFSVLSMYDSRRTQQLSCSTVNMHGSLSCSSTWTIAQEGECLHPLSRLSEGIFLMKNSLGVRDSS</sequence>
<accession>U5DEE7</accession>
<dbReference type="Proteomes" id="UP000017836">
    <property type="component" value="Unassembled WGS sequence"/>
</dbReference>
<protein>
    <submittedName>
        <fullName evidence="1">Uncharacterized protein</fullName>
    </submittedName>
</protein>
<keyword evidence="2" id="KW-1185">Reference proteome</keyword>
<reference evidence="2" key="1">
    <citation type="journal article" date="2013" name="Science">
        <title>The Amborella genome and the evolution of flowering plants.</title>
        <authorList>
            <consortium name="Amborella Genome Project"/>
        </authorList>
    </citation>
    <scope>NUCLEOTIDE SEQUENCE [LARGE SCALE GENOMIC DNA]</scope>
</reference>
<dbReference type="EMBL" id="KI392058">
    <property type="protein sequence ID" value="ERN20575.1"/>
    <property type="molecule type" value="Genomic_DNA"/>
</dbReference>
<name>U5DEE7_AMBTC</name>
<proteinExistence type="predicted"/>
<evidence type="ECO:0000313" key="1">
    <source>
        <dbReference type="EMBL" id="ERN20575.1"/>
    </source>
</evidence>
<dbReference type="Gramene" id="ERN20575">
    <property type="protein sequence ID" value="ERN20575"/>
    <property type="gene ID" value="AMTR_s00070p00054280"/>
</dbReference>
<dbReference type="HOGENOM" id="CLU_2018311_0_0_1"/>
<gene>
    <name evidence="1" type="ORF">AMTR_s00070p00054280</name>
</gene>
<dbReference type="AlphaFoldDB" id="U5DEE7"/>
<organism evidence="1 2">
    <name type="scientific">Amborella trichopoda</name>
    <dbReference type="NCBI Taxonomy" id="13333"/>
    <lineage>
        <taxon>Eukaryota</taxon>
        <taxon>Viridiplantae</taxon>
        <taxon>Streptophyta</taxon>
        <taxon>Embryophyta</taxon>
        <taxon>Tracheophyta</taxon>
        <taxon>Spermatophyta</taxon>
        <taxon>Magnoliopsida</taxon>
        <taxon>Amborellales</taxon>
        <taxon>Amborellaceae</taxon>
        <taxon>Amborella</taxon>
    </lineage>
</organism>